<keyword evidence="4" id="KW-1185">Reference proteome</keyword>
<evidence type="ECO:0000313" key="4">
    <source>
        <dbReference type="Proteomes" id="UP000622533"/>
    </source>
</evidence>
<dbReference type="GO" id="GO:0005975">
    <property type="term" value="P:carbohydrate metabolic process"/>
    <property type="evidence" value="ECO:0007669"/>
    <property type="project" value="InterPro"/>
</dbReference>
<dbReference type="SUPFAM" id="SSF53448">
    <property type="entry name" value="Nucleotide-diphospho-sugar transferases"/>
    <property type="match status" value="2"/>
</dbReference>
<dbReference type="InterPro" id="IPR001173">
    <property type="entry name" value="Glyco_trans_2-like"/>
</dbReference>
<feature type="domain" description="NodB homology" evidence="2">
    <location>
        <begin position="45"/>
        <end position="173"/>
    </location>
</feature>
<dbReference type="Pfam" id="PF00535">
    <property type="entry name" value="Glycos_transf_2"/>
    <property type="match status" value="2"/>
</dbReference>
<dbReference type="Pfam" id="PF01522">
    <property type="entry name" value="Polysacc_deac_1"/>
    <property type="match status" value="1"/>
</dbReference>
<dbReference type="InterPro" id="IPR029044">
    <property type="entry name" value="Nucleotide-diphossugar_trans"/>
</dbReference>
<dbReference type="AlphaFoldDB" id="A0A8J6ZWW4"/>
<gene>
    <name evidence="3" type="ORF">IQ276_12775</name>
</gene>
<dbReference type="InterPro" id="IPR050834">
    <property type="entry name" value="Glycosyltransf_2"/>
</dbReference>
<proteinExistence type="predicted"/>
<dbReference type="PANTHER" id="PTHR43685:SF2">
    <property type="entry name" value="GLYCOSYLTRANSFERASE 2-LIKE DOMAIN-CONTAINING PROTEIN"/>
    <property type="match status" value="1"/>
</dbReference>
<dbReference type="Gene3D" id="3.20.20.370">
    <property type="entry name" value="Glycoside hydrolase/deacetylase"/>
    <property type="match status" value="1"/>
</dbReference>
<dbReference type="SUPFAM" id="SSF88713">
    <property type="entry name" value="Glycoside hydrolase/deacetylase"/>
    <property type="match status" value="1"/>
</dbReference>
<feature type="domain" description="Glycosyltransferase 2-like" evidence="1">
    <location>
        <begin position="508"/>
        <end position="638"/>
    </location>
</feature>
<sequence>MTILMYHKIFLDSPTMWWVSVDNFYRQMLELKSRNVIYLDKYNPKDSNQFVITFDGIYKNVLDYAVPILHEFGYPFELFISSDYIGKNNSFDQPEPLAEFVTLEDLNVLVESNGRLQWHTKSHPDLTKEQDISNIIFELEIPPGLRKIDPKGFNWFAYPYGNFNQIVVQEIKKRFVGGLSCHQGNDTDIYCLNRITVTNETIFKKATISVIIASYNYGSLLVEAIESVLRQTRMPDEILITDDASDDNTYEIAEFYRSKYPHLIKVNRNEENLGIVKHFNKAISLTKSDYITFLGADNRYRSDFIEKTSIVLDRSPDVAIAYSDFALFGSRAKVVYDSYPQNRRGSIKGDSFFVINFPDFNDATKHELLTKGNFIHGSSMYRRQAFYEVGGYIEQANLPEDYNLFLRIVKTGWNAVRVPFPILEYRQHSKSQANVRQATFAELQFYKQLSQALHQQIQQLNWQLQVAQTASSIIQIDSNFAATSSVVEPIDYPAVPKLVTDIDRPFWSVMIPAYNNTKYLEQTLKSVLEQAPTSEIMQIEVVDDCSTEGDVEEIIQRVGKGRVDFYRQPKNLGLIGNWNACIQRARGYWVHILHQDDIVMPGFYNRLQASLEKETSVGAAFCRHSYIDKNSNWLFLSLLERETSGILFNWLELIATMQRVQFPAIVVRRSTYEKFGGFCSEAGSAADWEMWKRIAAHYPIWYEPQILACFRLHSASESSRLNLTGTNIADTRKAIEISQFYLPNKTATDLSAKAREYYAFDALSRARQMLNNQDIGAAIALIREGLKCSNSLQVMASLASLLTTSEANPLLNLFCSFLLSTEKQQIVASVSENDEDDSSEQFNFQDINLIIFPNWQQTEELLYEDLTNIIRTIINNNCSHLCLLIDSSSIDDEDANFIISDVTFNLIQQYDLDITNYEPVISLTSNLSEKQWKVILEKIHARIILSNEDKKIITQVGADSIFSLHIQDLKSYILEKLNPLLVE</sequence>
<evidence type="ECO:0000259" key="2">
    <source>
        <dbReference type="Pfam" id="PF01522"/>
    </source>
</evidence>
<dbReference type="Gene3D" id="3.90.550.10">
    <property type="entry name" value="Spore Coat Polysaccharide Biosynthesis Protein SpsA, Chain A"/>
    <property type="match status" value="2"/>
</dbReference>
<evidence type="ECO:0000313" key="3">
    <source>
        <dbReference type="EMBL" id="MBE9023269.1"/>
    </source>
</evidence>
<feature type="domain" description="Glycosyltransferase 2-like" evidence="1">
    <location>
        <begin position="209"/>
        <end position="389"/>
    </location>
</feature>
<reference evidence="3" key="1">
    <citation type="submission" date="2020-10" db="EMBL/GenBank/DDBJ databases">
        <authorList>
            <person name="Castelo-Branco R."/>
            <person name="Eusebio N."/>
            <person name="Adriana R."/>
            <person name="Vieira A."/>
            <person name="Brugerolle De Fraissinette N."/>
            <person name="Rezende De Castro R."/>
            <person name="Schneider M.P."/>
            <person name="Vasconcelos V."/>
            <person name="Leao P.N."/>
        </authorList>
    </citation>
    <scope>NUCLEOTIDE SEQUENCE</scope>
    <source>
        <strain evidence="3">LEGE 12446</strain>
    </source>
</reference>
<dbReference type="InterPro" id="IPR002509">
    <property type="entry name" value="NODB_dom"/>
</dbReference>
<name>A0A8J6ZWW4_DESMC</name>
<protein>
    <submittedName>
        <fullName evidence="3">Glycosyltransferase</fullName>
    </submittedName>
</protein>
<accession>A0A8J6ZWW4</accession>
<dbReference type="GO" id="GO:0016810">
    <property type="term" value="F:hydrolase activity, acting on carbon-nitrogen (but not peptide) bonds"/>
    <property type="evidence" value="ECO:0007669"/>
    <property type="project" value="InterPro"/>
</dbReference>
<dbReference type="EMBL" id="JADEXS010000145">
    <property type="protein sequence ID" value="MBE9023269.1"/>
    <property type="molecule type" value="Genomic_DNA"/>
</dbReference>
<evidence type="ECO:0000259" key="1">
    <source>
        <dbReference type="Pfam" id="PF00535"/>
    </source>
</evidence>
<comment type="caution">
    <text evidence="3">The sequence shown here is derived from an EMBL/GenBank/DDBJ whole genome shotgun (WGS) entry which is preliminary data.</text>
</comment>
<dbReference type="CDD" id="cd10918">
    <property type="entry name" value="CE4_NodB_like_5s_6s"/>
    <property type="match status" value="1"/>
</dbReference>
<dbReference type="InterPro" id="IPR011330">
    <property type="entry name" value="Glyco_hydro/deAcase_b/a-brl"/>
</dbReference>
<dbReference type="Proteomes" id="UP000622533">
    <property type="component" value="Unassembled WGS sequence"/>
</dbReference>
<dbReference type="CDD" id="cd00761">
    <property type="entry name" value="Glyco_tranf_GTA_type"/>
    <property type="match status" value="1"/>
</dbReference>
<dbReference type="PANTHER" id="PTHR43685">
    <property type="entry name" value="GLYCOSYLTRANSFERASE"/>
    <property type="match status" value="1"/>
</dbReference>
<dbReference type="RefSeq" id="WP_193916803.1">
    <property type="nucleotide sequence ID" value="NZ_JADEXS020000001.1"/>
</dbReference>
<organism evidence="3 4">
    <name type="scientific">Desmonostoc muscorum LEGE 12446</name>
    <dbReference type="NCBI Taxonomy" id="1828758"/>
    <lineage>
        <taxon>Bacteria</taxon>
        <taxon>Bacillati</taxon>
        <taxon>Cyanobacteriota</taxon>
        <taxon>Cyanophyceae</taxon>
        <taxon>Nostocales</taxon>
        <taxon>Nostocaceae</taxon>
        <taxon>Desmonostoc</taxon>
    </lineage>
</organism>